<dbReference type="Proteomes" id="UP000800235">
    <property type="component" value="Unassembled WGS sequence"/>
</dbReference>
<reference evidence="4" key="1">
    <citation type="journal article" date="2020" name="Stud. Mycol.">
        <title>101 Dothideomycetes genomes: a test case for predicting lifestyles and emergence of pathogens.</title>
        <authorList>
            <person name="Haridas S."/>
            <person name="Albert R."/>
            <person name="Binder M."/>
            <person name="Bloem J."/>
            <person name="Labutti K."/>
            <person name="Salamov A."/>
            <person name="Andreopoulos B."/>
            <person name="Baker S."/>
            <person name="Barry K."/>
            <person name="Bills G."/>
            <person name="Bluhm B."/>
            <person name="Cannon C."/>
            <person name="Castanera R."/>
            <person name="Culley D."/>
            <person name="Daum C."/>
            <person name="Ezra D."/>
            <person name="Gonzalez J."/>
            <person name="Henrissat B."/>
            <person name="Kuo A."/>
            <person name="Liang C."/>
            <person name="Lipzen A."/>
            <person name="Lutzoni F."/>
            <person name="Magnuson J."/>
            <person name="Mondo S."/>
            <person name="Nolan M."/>
            <person name="Ohm R."/>
            <person name="Pangilinan J."/>
            <person name="Park H.-J."/>
            <person name="Ramirez L."/>
            <person name="Alfaro M."/>
            <person name="Sun H."/>
            <person name="Tritt A."/>
            <person name="Yoshinaga Y."/>
            <person name="Zwiers L.-H."/>
            <person name="Turgeon B."/>
            <person name="Goodwin S."/>
            <person name="Spatafora J."/>
            <person name="Crous P."/>
            <person name="Grigoriev I."/>
        </authorList>
    </citation>
    <scope>NUCLEOTIDE SEQUENCE</scope>
    <source>
        <strain evidence="4">CBS 130266</strain>
    </source>
</reference>
<gene>
    <name evidence="4" type="ORF">EJ08DRAFT_659637</name>
</gene>
<evidence type="ECO:0000256" key="3">
    <source>
        <dbReference type="PROSITE-ProRule" id="PRU00023"/>
    </source>
</evidence>
<dbReference type="PANTHER" id="PTHR24171">
    <property type="entry name" value="ANKYRIN REPEAT DOMAIN-CONTAINING PROTEIN 39-RELATED"/>
    <property type="match status" value="1"/>
</dbReference>
<dbReference type="AlphaFoldDB" id="A0A9P4TZ05"/>
<keyword evidence="5" id="KW-1185">Reference proteome</keyword>
<comment type="caution">
    <text evidence="4">The sequence shown here is derived from an EMBL/GenBank/DDBJ whole genome shotgun (WGS) entry which is preliminary data.</text>
</comment>
<sequence length="113" mass="12304">MKPKSTHNALIVQRLSRAARVGRTNIVELLLQHGADVDLESLRETTAIIGAAGSRNVNMVELLLKSGAGVCWIGSASYRWQTQDGTALDIAMGNEDEVMIELLRREGGKTLMN</sequence>
<dbReference type="SMART" id="SM00248">
    <property type="entry name" value="ANK"/>
    <property type="match status" value="3"/>
</dbReference>
<organism evidence="4 5">
    <name type="scientific">Tothia fuscella</name>
    <dbReference type="NCBI Taxonomy" id="1048955"/>
    <lineage>
        <taxon>Eukaryota</taxon>
        <taxon>Fungi</taxon>
        <taxon>Dikarya</taxon>
        <taxon>Ascomycota</taxon>
        <taxon>Pezizomycotina</taxon>
        <taxon>Dothideomycetes</taxon>
        <taxon>Pleosporomycetidae</taxon>
        <taxon>Venturiales</taxon>
        <taxon>Cylindrosympodiaceae</taxon>
        <taxon>Tothia</taxon>
    </lineage>
</organism>
<dbReference type="PROSITE" id="PS50088">
    <property type="entry name" value="ANK_REPEAT"/>
    <property type="match status" value="1"/>
</dbReference>
<evidence type="ECO:0008006" key="6">
    <source>
        <dbReference type="Google" id="ProtNLM"/>
    </source>
</evidence>
<evidence type="ECO:0000256" key="1">
    <source>
        <dbReference type="ARBA" id="ARBA00022737"/>
    </source>
</evidence>
<evidence type="ECO:0000313" key="5">
    <source>
        <dbReference type="Proteomes" id="UP000800235"/>
    </source>
</evidence>
<dbReference type="InterPro" id="IPR002110">
    <property type="entry name" value="Ankyrin_rpt"/>
</dbReference>
<keyword evidence="2 3" id="KW-0040">ANK repeat</keyword>
<proteinExistence type="predicted"/>
<dbReference type="InterPro" id="IPR036770">
    <property type="entry name" value="Ankyrin_rpt-contain_sf"/>
</dbReference>
<dbReference type="SUPFAM" id="SSF48403">
    <property type="entry name" value="Ankyrin repeat"/>
    <property type="match status" value="1"/>
</dbReference>
<dbReference type="PROSITE" id="PS50297">
    <property type="entry name" value="ANK_REP_REGION"/>
    <property type="match status" value="1"/>
</dbReference>
<accession>A0A9P4TZ05</accession>
<dbReference type="EMBL" id="MU007029">
    <property type="protein sequence ID" value="KAF2431959.1"/>
    <property type="molecule type" value="Genomic_DNA"/>
</dbReference>
<dbReference type="Gene3D" id="1.25.40.20">
    <property type="entry name" value="Ankyrin repeat-containing domain"/>
    <property type="match status" value="1"/>
</dbReference>
<evidence type="ECO:0000313" key="4">
    <source>
        <dbReference type="EMBL" id="KAF2431959.1"/>
    </source>
</evidence>
<dbReference type="OrthoDB" id="539213at2759"/>
<feature type="repeat" description="ANK" evidence="3">
    <location>
        <begin position="15"/>
        <end position="42"/>
    </location>
</feature>
<evidence type="ECO:0000256" key="2">
    <source>
        <dbReference type="ARBA" id="ARBA00023043"/>
    </source>
</evidence>
<dbReference type="Pfam" id="PF12796">
    <property type="entry name" value="Ank_2"/>
    <property type="match status" value="1"/>
</dbReference>
<keyword evidence="1" id="KW-0677">Repeat</keyword>
<name>A0A9P4TZ05_9PEZI</name>
<protein>
    <recommendedName>
        <fullName evidence="6">Ankryin</fullName>
    </recommendedName>
</protein>